<dbReference type="InterPro" id="IPR001810">
    <property type="entry name" value="F-box_dom"/>
</dbReference>
<dbReference type="Pfam" id="PF00646">
    <property type="entry name" value="F-box"/>
    <property type="match status" value="1"/>
</dbReference>
<organism evidence="3 4">
    <name type="scientific">Urochloa decumbens</name>
    <dbReference type="NCBI Taxonomy" id="240449"/>
    <lineage>
        <taxon>Eukaryota</taxon>
        <taxon>Viridiplantae</taxon>
        <taxon>Streptophyta</taxon>
        <taxon>Embryophyta</taxon>
        <taxon>Tracheophyta</taxon>
        <taxon>Spermatophyta</taxon>
        <taxon>Magnoliopsida</taxon>
        <taxon>Liliopsida</taxon>
        <taxon>Poales</taxon>
        <taxon>Poaceae</taxon>
        <taxon>PACMAD clade</taxon>
        <taxon>Panicoideae</taxon>
        <taxon>Panicodae</taxon>
        <taxon>Paniceae</taxon>
        <taxon>Melinidinae</taxon>
        <taxon>Urochloa</taxon>
    </lineage>
</organism>
<dbReference type="AlphaFoldDB" id="A0ABC9FMX4"/>
<evidence type="ECO:0000313" key="4">
    <source>
        <dbReference type="Proteomes" id="UP001497457"/>
    </source>
</evidence>
<dbReference type="Proteomes" id="UP001497457">
    <property type="component" value="Chromosome 7b"/>
</dbReference>
<dbReference type="PANTHER" id="PTHR32133:SF348">
    <property type="entry name" value="F-BOX DOMAIN-CONTAINING PROTEIN"/>
    <property type="match status" value="1"/>
</dbReference>
<feature type="domain" description="F-box" evidence="2">
    <location>
        <begin position="13"/>
        <end position="52"/>
    </location>
</feature>
<evidence type="ECO:0000259" key="2">
    <source>
        <dbReference type="Pfam" id="PF00646"/>
    </source>
</evidence>
<dbReference type="EMBL" id="OZ075117">
    <property type="protein sequence ID" value="CAL5078124.1"/>
    <property type="molecule type" value="Genomic_DNA"/>
</dbReference>
<keyword evidence="4" id="KW-1185">Reference proteome</keyword>
<keyword evidence="1" id="KW-1133">Transmembrane helix</keyword>
<sequence>MAPPPPPATELMEELVGEILLRLPPDEPEHLFRAALVCKPWLRVLCDPAFRRRYRVFHGAPPLLGLLHRLMVFQGPPPVRFASTTSMPDFPHPGSDGRRTRPLDCRHGRVLIHMLEECWSAGYLVWDPTTRDKHSLPEPRIKWLIYSAAVLCAADGCDHLDCYGGPFRVVFMGTLEDEDNIVACVYSSETGMWSVPVSLDSSCEAFVKHMRYGRAVRPWYTPYLQPRRGTLVGDAIYFSIREGNTIVKYEWGQNCMYLIDPPSPDVYDIALMALDDGSLGFACIVGSSLHMWSRKVNSGGAAEWVQFRVIELATIIPGADSDEGPLVVDFAEGVDVTPKDDDFDERPFLVGFAEGVGVIFISTGAGLFTIELKSERVRKVDEPGVYFSVLPYMSFYTPDHGRLLSLARIH</sequence>
<evidence type="ECO:0000313" key="3">
    <source>
        <dbReference type="EMBL" id="CAL5078124.1"/>
    </source>
</evidence>
<keyword evidence="1" id="KW-0472">Membrane</keyword>
<proteinExistence type="predicted"/>
<dbReference type="Gene3D" id="1.20.1280.50">
    <property type="match status" value="1"/>
</dbReference>
<keyword evidence="1" id="KW-0812">Transmembrane</keyword>
<dbReference type="SUPFAM" id="SSF81383">
    <property type="entry name" value="F-box domain"/>
    <property type="match status" value="1"/>
</dbReference>
<feature type="transmembrane region" description="Helical" evidence="1">
    <location>
        <begin position="348"/>
        <end position="370"/>
    </location>
</feature>
<dbReference type="PANTHER" id="PTHR32133">
    <property type="entry name" value="OS07G0120400 PROTEIN"/>
    <property type="match status" value="1"/>
</dbReference>
<reference evidence="3" key="1">
    <citation type="submission" date="2024-10" db="EMBL/GenBank/DDBJ databases">
        <authorList>
            <person name="Ryan C."/>
        </authorList>
    </citation>
    <scope>NUCLEOTIDE SEQUENCE [LARGE SCALE GENOMIC DNA]</scope>
</reference>
<evidence type="ECO:0000256" key="1">
    <source>
        <dbReference type="SAM" id="Phobius"/>
    </source>
</evidence>
<protein>
    <recommendedName>
        <fullName evidence="2">F-box domain-containing protein</fullName>
    </recommendedName>
</protein>
<name>A0ABC9FMX4_9POAL</name>
<dbReference type="InterPro" id="IPR036047">
    <property type="entry name" value="F-box-like_dom_sf"/>
</dbReference>
<accession>A0ABC9FMX4</accession>
<gene>
    <name evidence="3" type="ORF">URODEC1_LOCUS106978</name>
</gene>